<dbReference type="Proteomes" id="UP000694888">
    <property type="component" value="Unplaced"/>
</dbReference>
<evidence type="ECO:0000256" key="1">
    <source>
        <dbReference type="SAM" id="MobiDB-lite"/>
    </source>
</evidence>
<name>A0ABM1AD18_APLCA</name>
<dbReference type="GeneID" id="101850525"/>
<protein>
    <submittedName>
        <fullName evidence="3">Mucin-5AC</fullName>
    </submittedName>
</protein>
<feature type="region of interest" description="Disordered" evidence="1">
    <location>
        <begin position="23"/>
        <end position="45"/>
    </location>
</feature>
<feature type="region of interest" description="Disordered" evidence="1">
    <location>
        <begin position="391"/>
        <end position="492"/>
    </location>
</feature>
<dbReference type="RefSeq" id="XP_012945375.1">
    <property type="nucleotide sequence ID" value="XM_013089921.2"/>
</dbReference>
<reference evidence="3" key="1">
    <citation type="submission" date="2025-08" db="UniProtKB">
        <authorList>
            <consortium name="RefSeq"/>
        </authorList>
    </citation>
    <scope>IDENTIFICATION</scope>
</reference>
<feature type="compositionally biased region" description="Low complexity" evidence="1">
    <location>
        <begin position="444"/>
        <end position="455"/>
    </location>
</feature>
<feature type="region of interest" description="Disordered" evidence="1">
    <location>
        <begin position="288"/>
        <end position="330"/>
    </location>
</feature>
<feature type="compositionally biased region" description="Polar residues" evidence="1">
    <location>
        <begin position="351"/>
        <end position="376"/>
    </location>
</feature>
<feature type="compositionally biased region" description="Basic and acidic residues" evidence="1">
    <location>
        <begin position="298"/>
        <end position="308"/>
    </location>
</feature>
<feature type="compositionally biased region" description="Low complexity" evidence="1">
    <location>
        <begin position="512"/>
        <end position="530"/>
    </location>
</feature>
<feature type="region of interest" description="Disordered" evidence="1">
    <location>
        <begin position="512"/>
        <end position="572"/>
    </location>
</feature>
<feature type="region of interest" description="Disordered" evidence="1">
    <location>
        <begin position="348"/>
        <end position="376"/>
    </location>
</feature>
<feature type="compositionally biased region" description="Low complexity" evidence="1">
    <location>
        <begin position="563"/>
        <end position="572"/>
    </location>
</feature>
<organism evidence="2 3">
    <name type="scientific">Aplysia californica</name>
    <name type="common">California sea hare</name>
    <dbReference type="NCBI Taxonomy" id="6500"/>
    <lineage>
        <taxon>Eukaryota</taxon>
        <taxon>Metazoa</taxon>
        <taxon>Spiralia</taxon>
        <taxon>Lophotrochozoa</taxon>
        <taxon>Mollusca</taxon>
        <taxon>Gastropoda</taxon>
        <taxon>Heterobranchia</taxon>
        <taxon>Euthyneura</taxon>
        <taxon>Tectipleura</taxon>
        <taxon>Aplysiida</taxon>
        <taxon>Aplysioidea</taxon>
        <taxon>Aplysiidae</taxon>
        <taxon>Aplysia</taxon>
    </lineage>
</organism>
<evidence type="ECO:0000313" key="2">
    <source>
        <dbReference type="Proteomes" id="UP000694888"/>
    </source>
</evidence>
<keyword evidence="2" id="KW-1185">Reference proteome</keyword>
<feature type="compositionally biased region" description="Low complexity" evidence="1">
    <location>
        <begin position="309"/>
        <end position="321"/>
    </location>
</feature>
<gene>
    <name evidence="3" type="primary">LOC101850525</name>
</gene>
<feature type="compositionally biased region" description="Polar residues" evidence="1">
    <location>
        <begin position="431"/>
        <end position="443"/>
    </location>
</feature>
<feature type="compositionally biased region" description="Polar residues" evidence="1">
    <location>
        <begin position="391"/>
        <end position="415"/>
    </location>
</feature>
<feature type="region of interest" description="Disordered" evidence="1">
    <location>
        <begin position="91"/>
        <end position="111"/>
    </location>
</feature>
<feature type="compositionally biased region" description="Pro residues" evidence="1">
    <location>
        <begin position="548"/>
        <end position="562"/>
    </location>
</feature>
<feature type="compositionally biased region" description="Polar residues" evidence="1">
    <location>
        <begin position="463"/>
        <end position="488"/>
    </location>
</feature>
<feature type="compositionally biased region" description="Low complexity" evidence="1">
    <location>
        <begin position="416"/>
        <end position="430"/>
    </location>
</feature>
<sequence length="572" mass="60388">MHVQRSNLAIPVLDRPLSTSLLDSDPSVSRRYSSDIPSRRPSALDEAYSKCLQPDSRPEGVPQSLLQTLNRPDEEQTVNGNYSSTIITTTTTTTSSSSPYHLAPTTTTTAPSTHEETIVVITQGYLMPRSPCVSSDNNSLFQFPPRIVDGVHYRIDRSSSYGGNATGSCHSLDKGDEQTDRVAVEYLPGIPGKTPFSFRRKSCGDKAHHSFLALKAGLNSCALQNKQNLTTTAEVSTLLENEDENCPPVGPDHPAPTLSLDVHNHDVSTNTTNEEIPSVVDLLSAADQDSPLAETDSADSRNSPEERAPQSIPSSAAIASAGPVSHSNLSPKYDSLELPLGHLERPKTLAAHSSPQRAVSHETLSLPFSPSRTLSSFPKMSRVNETFSFSLSSAGPTTKPSSPIVKISTSSLSPMTNTTTATSATPNSPTIKRSTTSLSPMDNTTSTTSRSHSLTPPVDRPSSLLSPLFQRSPSLTPTSGGGHSNNAAPSLGHRSLSVRSVPAATATATAATTAASSVRGSSSSNTLLVPSPLPSRRPDSSASSKSSPLPPLSLTPLPPLSPLTPRLPCVLD</sequence>
<proteinExistence type="predicted"/>
<accession>A0ABM1AD18</accession>
<evidence type="ECO:0000313" key="3">
    <source>
        <dbReference type="RefSeq" id="XP_012945375.1"/>
    </source>
</evidence>